<dbReference type="Proteomes" id="UP000006457">
    <property type="component" value="Unassembled WGS sequence"/>
</dbReference>
<keyword evidence="6 7" id="KW-0627">Porphyrin biosynthesis</keyword>
<dbReference type="Gene3D" id="3.40.50.360">
    <property type="match status" value="1"/>
</dbReference>
<feature type="domain" description="Flavodoxin" evidence="8">
    <location>
        <begin position="4"/>
        <end position="148"/>
    </location>
</feature>
<dbReference type="SUPFAM" id="SSF52218">
    <property type="entry name" value="Flavoproteins"/>
    <property type="match status" value="1"/>
</dbReference>
<dbReference type="EC" id="1.3.5.3" evidence="7"/>
<evidence type="ECO:0000256" key="1">
    <source>
        <dbReference type="ARBA" id="ARBA00022630"/>
    </source>
</evidence>
<keyword evidence="4 7" id="KW-0560">Oxidoreductase</keyword>
<evidence type="ECO:0000256" key="6">
    <source>
        <dbReference type="ARBA" id="ARBA00023244"/>
    </source>
</evidence>
<keyword evidence="7" id="KW-1003">Cell membrane</keyword>
<dbReference type="GO" id="GO:0010181">
    <property type="term" value="F:FMN binding"/>
    <property type="evidence" value="ECO:0007669"/>
    <property type="project" value="UniProtKB-UniRule"/>
</dbReference>
<dbReference type="HAMAP" id="MF_00853">
    <property type="entry name" value="HemG"/>
    <property type="match status" value="1"/>
</dbReference>
<dbReference type="InterPro" id="IPR044264">
    <property type="entry name" value="HemG"/>
</dbReference>
<protein>
    <recommendedName>
        <fullName evidence="7">Protoporphyrinogen IX dehydrogenase [quinone]</fullName>
        <ecNumber evidence="7">1.3.5.3</ecNumber>
    </recommendedName>
    <alternativeName>
        <fullName evidence="7">Protoporphyrinogen IX dehydrogenase [menaquinone]</fullName>
    </alternativeName>
    <alternativeName>
        <fullName evidence="7">Protoporphyrinogen IX dehydrogenase [ubiquinone]</fullName>
    </alternativeName>
    <alternativeName>
        <fullName evidence="7">Protoporphyrinogen oxidase</fullName>
        <shortName evidence="7">PPO</shortName>
    </alternativeName>
</protein>
<dbReference type="GO" id="GO:0070819">
    <property type="term" value="F:menaquinone-dependent protoporphyrinogen oxidase activity"/>
    <property type="evidence" value="ECO:0007669"/>
    <property type="project" value="UniProtKB-UniRule"/>
</dbReference>
<dbReference type="Pfam" id="PF12724">
    <property type="entry name" value="Flavodoxin_5"/>
    <property type="match status" value="1"/>
</dbReference>
<dbReference type="PANTHER" id="PTHR38030">
    <property type="entry name" value="PROTOPORPHYRINOGEN IX DEHYDROGENASE [MENAQUINONE]"/>
    <property type="match status" value="1"/>
</dbReference>
<organism evidence="9 10">
    <name type="scientific">Pasteurella bettyae CCUG 2042</name>
    <dbReference type="NCBI Taxonomy" id="1095749"/>
    <lineage>
        <taxon>Bacteria</taxon>
        <taxon>Pseudomonadati</taxon>
        <taxon>Pseudomonadota</taxon>
        <taxon>Gammaproteobacteria</taxon>
        <taxon>Pasteurellales</taxon>
        <taxon>Pasteurellaceae</taxon>
        <taxon>Pasteurella</taxon>
    </lineage>
</organism>
<comment type="pathway">
    <text evidence="7">Porphyrin-containing compound metabolism; protoporphyrin-IX biosynthesis; protoporphyrin-IX from protoporphyrinogen-IX: step 1/1.</text>
</comment>
<dbReference type="InterPro" id="IPR029039">
    <property type="entry name" value="Flavoprotein-like_sf"/>
</dbReference>
<keyword evidence="3 7" id="KW-0547">Nucleotide-binding</keyword>
<dbReference type="AlphaFoldDB" id="I3DEU6"/>
<gene>
    <name evidence="7 9" type="primary">hemG</name>
    <name evidence="9" type="ORF">HMPREF1052_2223</name>
</gene>
<comment type="subcellular location">
    <subcellularLocation>
        <location evidence="7">Cell membrane</location>
        <topology evidence="7">Peripheral membrane protein</topology>
    </subcellularLocation>
</comment>
<evidence type="ECO:0000256" key="7">
    <source>
        <dbReference type="HAMAP-Rule" id="MF_00853"/>
    </source>
</evidence>
<keyword evidence="1 7" id="KW-0285">Flavoprotein</keyword>
<reference evidence="9 10" key="1">
    <citation type="submission" date="2012-03" db="EMBL/GenBank/DDBJ databases">
        <authorList>
            <person name="Harkins D.M."/>
            <person name="Madupu R."/>
            <person name="Durkin A.S."/>
            <person name="Torralba M."/>
            <person name="Methe B."/>
            <person name="Sutton G.G."/>
            <person name="Nelson K.E."/>
        </authorList>
    </citation>
    <scope>NUCLEOTIDE SEQUENCE [LARGE SCALE GENOMIC DNA]</scope>
    <source>
        <strain evidence="9 10">CCUG 2042</strain>
    </source>
</reference>
<comment type="caution">
    <text evidence="9">The sequence shown here is derived from an EMBL/GenBank/DDBJ whole genome shotgun (WGS) entry which is preliminary data.</text>
</comment>
<dbReference type="InterPro" id="IPR001226">
    <property type="entry name" value="Flavodoxin_CS"/>
</dbReference>
<keyword evidence="2 7" id="KW-0288">FMN</keyword>
<keyword evidence="5" id="KW-0472">Membrane</keyword>
<dbReference type="GO" id="GO:0005886">
    <property type="term" value="C:plasma membrane"/>
    <property type="evidence" value="ECO:0007669"/>
    <property type="project" value="UniProtKB-SubCell"/>
</dbReference>
<dbReference type="InterPro" id="IPR052200">
    <property type="entry name" value="Protoporphyrinogen_IX_DH"/>
</dbReference>
<evidence type="ECO:0000313" key="9">
    <source>
        <dbReference type="EMBL" id="EIJ70239.1"/>
    </source>
</evidence>
<dbReference type="EMBL" id="AJSX01000021">
    <property type="protein sequence ID" value="EIJ70239.1"/>
    <property type="molecule type" value="Genomic_DNA"/>
</dbReference>
<dbReference type="PANTHER" id="PTHR38030:SF2">
    <property type="entry name" value="PROTOPORPHYRINOGEN IX DEHYDROGENASE [QUINONE]"/>
    <property type="match status" value="1"/>
</dbReference>
<evidence type="ECO:0000256" key="5">
    <source>
        <dbReference type="ARBA" id="ARBA00023136"/>
    </source>
</evidence>
<dbReference type="GO" id="GO:0009055">
    <property type="term" value="F:electron transfer activity"/>
    <property type="evidence" value="ECO:0007669"/>
    <property type="project" value="InterPro"/>
</dbReference>
<comment type="cofactor">
    <cofactor evidence="7">
        <name>FMN</name>
        <dbReference type="ChEBI" id="CHEBI:58210"/>
    </cofactor>
    <text evidence="7">Binds 1 FMN non-covalently per subunit.</text>
</comment>
<dbReference type="GO" id="GO:0004729">
    <property type="term" value="F:oxygen-dependent protoporphyrinogen oxidase activity"/>
    <property type="evidence" value="ECO:0007669"/>
    <property type="project" value="InterPro"/>
</dbReference>
<comment type="catalytic activity">
    <reaction evidence="7">
        <text>protoporphyrinogen IX + 3 a quinone = protoporphyrin IX + 3 a quinol</text>
        <dbReference type="Rhea" id="RHEA:65032"/>
        <dbReference type="ChEBI" id="CHEBI:24646"/>
        <dbReference type="ChEBI" id="CHEBI:57306"/>
        <dbReference type="ChEBI" id="CHEBI:57307"/>
        <dbReference type="ChEBI" id="CHEBI:132124"/>
        <dbReference type="EC" id="1.3.5.3"/>
    </reaction>
</comment>
<dbReference type="NCBIfam" id="NF008316">
    <property type="entry name" value="PRK11104.1"/>
    <property type="match status" value="1"/>
</dbReference>
<accession>I3DEU6</accession>
<evidence type="ECO:0000256" key="3">
    <source>
        <dbReference type="ARBA" id="ARBA00022741"/>
    </source>
</evidence>
<comment type="function">
    <text evidence="7">Catalyzes the 6-electron oxidation of protoporphyrinogen IX to form protoporphyrin IX; under anaerobic conditions uses menaquinone as an electron acceptor, under aerobic conditions uses ubiquinone as an electron acceptor.</text>
</comment>
<dbReference type="GO" id="GO:0006782">
    <property type="term" value="P:protoporphyrinogen IX biosynthetic process"/>
    <property type="evidence" value="ECO:0007669"/>
    <property type="project" value="UniProtKB-UniRule"/>
</dbReference>
<evidence type="ECO:0000259" key="8">
    <source>
        <dbReference type="Pfam" id="PF12724"/>
    </source>
</evidence>
<dbReference type="PROSITE" id="PS00201">
    <property type="entry name" value="FLAVODOXIN"/>
    <property type="match status" value="1"/>
</dbReference>
<keyword evidence="10" id="KW-1185">Reference proteome</keyword>
<dbReference type="OrthoDB" id="9795729at2"/>
<dbReference type="UniPathway" id="UPA00251">
    <property type="reaction ID" value="UER00324"/>
</dbReference>
<name>I3DEU6_9PAST</name>
<dbReference type="PATRIC" id="fig|1095749.3.peg.840"/>
<proteinExistence type="inferred from homology"/>
<dbReference type="InterPro" id="IPR026816">
    <property type="entry name" value="Flavodoxin_dom"/>
</dbReference>
<comment type="catalytic activity">
    <reaction evidence="7">
        <text>protoporphyrinogen IX + 3 a menaquinone = protoporphyrin IX + 3 a menaquinol</text>
        <dbReference type="Rhea" id="RHEA:27409"/>
        <dbReference type="Rhea" id="RHEA-COMP:9537"/>
        <dbReference type="Rhea" id="RHEA-COMP:9539"/>
        <dbReference type="ChEBI" id="CHEBI:16374"/>
        <dbReference type="ChEBI" id="CHEBI:18151"/>
        <dbReference type="ChEBI" id="CHEBI:57306"/>
        <dbReference type="ChEBI" id="CHEBI:57307"/>
        <dbReference type="EC" id="1.3.5.3"/>
    </reaction>
</comment>
<comment type="similarity">
    <text evidence="7">Belongs to the HemG family.</text>
</comment>
<dbReference type="eggNOG" id="COG4635">
    <property type="taxonomic scope" value="Bacteria"/>
</dbReference>
<evidence type="ECO:0000256" key="4">
    <source>
        <dbReference type="ARBA" id="ARBA00023002"/>
    </source>
</evidence>
<dbReference type="RefSeq" id="WP_005759971.1">
    <property type="nucleotide sequence ID" value="NZ_AJSX01000021.1"/>
</dbReference>
<comment type="catalytic activity">
    <reaction evidence="7">
        <text>protoporphyrinogen IX + 3 a ubiquinone = protoporphyrin IX + 3 a ubiquinol</text>
        <dbReference type="Rhea" id="RHEA:63936"/>
        <dbReference type="Rhea" id="RHEA-COMP:9565"/>
        <dbReference type="Rhea" id="RHEA-COMP:9566"/>
        <dbReference type="ChEBI" id="CHEBI:16389"/>
        <dbReference type="ChEBI" id="CHEBI:17976"/>
        <dbReference type="ChEBI" id="CHEBI:57306"/>
        <dbReference type="ChEBI" id="CHEBI:57307"/>
    </reaction>
</comment>
<evidence type="ECO:0000313" key="10">
    <source>
        <dbReference type="Proteomes" id="UP000006457"/>
    </source>
</evidence>
<sequence>MQTIILYSTHDGQTKKIADYLSKYLEGEIKVASITDANIILNQADRIIIGASIRYGHFDKKLYQFIENHTALLQSKFSYFYGVNLTARKAGKDTPETNVYVRKFLERINWKPTMSAVFAGALLYPRYKWFDRIMIQLIMKITGGETDTTQEIEFTNWNQVVYFANQINKIK</sequence>
<evidence type="ECO:0000256" key="2">
    <source>
        <dbReference type="ARBA" id="ARBA00022643"/>
    </source>
</evidence>